<dbReference type="AlphaFoldDB" id="A0A397HD40"/>
<organism evidence="1 2">
    <name type="scientific">Diversispora epigaea</name>
    <dbReference type="NCBI Taxonomy" id="1348612"/>
    <lineage>
        <taxon>Eukaryota</taxon>
        <taxon>Fungi</taxon>
        <taxon>Fungi incertae sedis</taxon>
        <taxon>Mucoromycota</taxon>
        <taxon>Glomeromycotina</taxon>
        <taxon>Glomeromycetes</taxon>
        <taxon>Diversisporales</taxon>
        <taxon>Diversisporaceae</taxon>
        <taxon>Diversispora</taxon>
    </lineage>
</organism>
<name>A0A397HD40_9GLOM</name>
<sequence length="300" mass="34572">MKNSNDTLASNIFDNTSNSDVAPKRIENSFNITSDSYIFQKKNSQPFTFFISIENGNTSEEKAINKFLDLKHRETTGGPEKSNINEASQHLVQLCDKAFDVEDGTNRANQEEILCWSIYRKNFKIQFNEIIKNSRGKIGEKKARSLLYNSIIKQLFIIRKKKSQELNLYLSEISRNALRKKTQRAEKIYMNVNTNNAGHQILSENTEILESGNSGKISSEIYLHTKLFWSSEITILKKKVEINRFCINFKKMKYFKNPKSILGTCIIISRHTRFISGTDSIVSFVVGKKEERAIRTETNN</sequence>
<reference evidence="1 2" key="1">
    <citation type="submission" date="2018-08" db="EMBL/GenBank/DDBJ databases">
        <title>Genome and evolution of the arbuscular mycorrhizal fungus Diversispora epigaea (formerly Glomus versiforme) and its bacterial endosymbionts.</title>
        <authorList>
            <person name="Sun X."/>
            <person name="Fei Z."/>
            <person name="Harrison M."/>
        </authorList>
    </citation>
    <scope>NUCLEOTIDE SEQUENCE [LARGE SCALE GENOMIC DNA]</scope>
    <source>
        <strain evidence="1 2">IT104</strain>
    </source>
</reference>
<protein>
    <submittedName>
        <fullName evidence="1">Uncharacterized protein</fullName>
    </submittedName>
</protein>
<gene>
    <name evidence="1" type="ORF">Glove_363g3</name>
</gene>
<evidence type="ECO:0000313" key="2">
    <source>
        <dbReference type="Proteomes" id="UP000266861"/>
    </source>
</evidence>
<dbReference type="Proteomes" id="UP000266861">
    <property type="component" value="Unassembled WGS sequence"/>
</dbReference>
<proteinExistence type="predicted"/>
<accession>A0A397HD40</accession>
<evidence type="ECO:0000313" key="1">
    <source>
        <dbReference type="EMBL" id="RHZ59514.1"/>
    </source>
</evidence>
<keyword evidence="2" id="KW-1185">Reference proteome</keyword>
<comment type="caution">
    <text evidence="1">The sequence shown here is derived from an EMBL/GenBank/DDBJ whole genome shotgun (WGS) entry which is preliminary data.</text>
</comment>
<dbReference type="OrthoDB" id="2437446at2759"/>
<dbReference type="EMBL" id="PQFF01000329">
    <property type="protein sequence ID" value="RHZ59514.1"/>
    <property type="molecule type" value="Genomic_DNA"/>
</dbReference>